<gene>
    <name evidence="3" type="ORF">NCGR_LOCUS40703</name>
</gene>
<protein>
    <recommendedName>
        <fullName evidence="2">DUF6857 domain-containing protein</fullName>
    </recommendedName>
</protein>
<reference evidence="3" key="1">
    <citation type="submission" date="2020-10" db="EMBL/GenBank/DDBJ databases">
        <authorList>
            <person name="Han B."/>
            <person name="Lu T."/>
            <person name="Zhao Q."/>
            <person name="Huang X."/>
            <person name="Zhao Y."/>
        </authorList>
    </citation>
    <scope>NUCLEOTIDE SEQUENCE</scope>
</reference>
<evidence type="ECO:0000313" key="4">
    <source>
        <dbReference type="Proteomes" id="UP000604825"/>
    </source>
</evidence>
<feature type="compositionally biased region" description="Basic and acidic residues" evidence="1">
    <location>
        <begin position="169"/>
        <end position="178"/>
    </location>
</feature>
<keyword evidence="4" id="KW-1185">Reference proteome</keyword>
<dbReference type="Proteomes" id="UP000604825">
    <property type="component" value="Unassembled WGS sequence"/>
</dbReference>
<sequence>MDRSKKPKSSNLASHRRFQLLDLNKSSSSLNMSTSSLRSIGEEARKGGGAVAVQASRRATTVRFAPPPLSSATKVSSGLVSHSQSQQALAMARPATASGARPGSASSGTRCRTPAGRLPEPAGPKAMRRSWGWTAAELDAKEAAASGNPVVSKVMAKTHSRSSSAPRRLPAEEKEKPLPKRGSKIMITSTSRTKTNLGTPPKTETQGSRSPPGVAAARTNMKAPNSVSLKNMDTVSPPPRKTSVATIGACWESLPSDLQNLGLEVMRYRDDAEAAAVEALHQSSAAETLLRCLSAFADLTSAVAELSPQQTVDEFLALHGALGAAVPRDDKGDGHAAAGAWLRAAVTTDLAHFSLLYSAASRSKSSGAASPTVSPASPPPPAQRAAPSGEAGAEESWMEAARRALGEQMRAWFLGHVERLLDGDVAGTLGQLKRVNDWLDAAVGLGPESDAVERVRKKIYGYLLDHVESAVVALNGGVAAARRK</sequence>
<dbReference type="AlphaFoldDB" id="A0A811QD59"/>
<feature type="compositionally biased region" description="Low complexity" evidence="1">
    <location>
        <begin position="94"/>
        <end position="110"/>
    </location>
</feature>
<dbReference type="OrthoDB" id="1908057at2759"/>
<dbReference type="EMBL" id="CAJGYO010000010">
    <property type="protein sequence ID" value="CAD6257213.1"/>
    <property type="molecule type" value="Genomic_DNA"/>
</dbReference>
<name>A0A811QD59_9POAL</name>
<accession>A0A811QD59</accession>
<feature type="compositionally biased region" description="Polar residues" evidence="1">
    <location>
        <begin position="186"/>
        <end position="209"/>
    </location>
</feature>
<evidence type="ECO:0000259" key="2">
    <source>
        <dbReference type="Pfam" id="PF21647"/>
    </source>
</evidence>
<dbReference type="PANTHER" id="PTHR31928:SF17">
    <property type="entry name" value="OS11G0265300 PROTEIN"/>
    <property type="match status" value="1"/>
</dbReference>
<comment type="caution">
    <text evidence="3">The sequence shown here is derived from an EMBL/GenBank/DDBJ whole genome shotgun (WGS) entry which is preliminary data.</text>
</comment>
<feature type="compositionally biased region" description="Basic residues" evidence="1">
    <location>
        <begin position="1"/>
        <end position="18"/>
    </location>
</feature>
<feature type="region of interest" description="Disordered" evidence="1">
    <location>
        <begin position="62"/>
        <end position="127"/>
    </location>
</feature>
<feature type="compositionally biased region" description="Low complexity" evidence="1">
    <location>
        <begin position="20"/>
        <end position="34"/>
    </location>
</feature>
<feature type="compositionally biased region" description="Polar residues" evidence="1">
    <location>
        <begin position="70"/>
        <end position="88"/>
    </location>
</feature>
<proteinExistence type="predicted"/>
<feature type="region of interest" description="Disordered" evidence="1">
    <location>
        <begin position="367"/>
        <end position="395"/>
    </location>
</feature>
<evidence type="ECO:0000256" key="1">
    <source>
        <dbReference type="SAM" id="MobiDB-lite"/>
    </source>
</evidence>
<dbReference type="InterPro" id="IPR049172">
    <property type="entry name" value="DUF6857_pln"/>
</dbReference>
<feature type="region of interest" description="Disordered" evidence="1">
    <location>
        <begin position="1"/>
        <end position="34"/>
    </location>
</feature>
<feature type="domain" description="DUF6857" evidence="2">
    <location>
        <begin position="338"/>
        <end position="473"/>
    </location>
</feature>
<organism evidence="3 4">
    <name type="scientific">Miscanthus lutarioriparius</name>
    <dbReference type="NCBI Taxonomy" id="422564"/>
    <lineage>
        <taxon>Eukaryota</taxon>
        <taxon>Viridiplantae</taxon>
        <taxon>Streptophyta</taxon>
        <taxon>Embryophyta</taxon>
        <taxon>Tracheophyta</taxon>
        <taxon>Spermatophyta</taxon>
        <taxon>Magnoliopsida</taxon>
        <taxon>Liliopsida</taxon>
        <taxon>Poales</taxon>
        <taxon>Poaceae</taxon>
        <taxon>PACMAD clade</taxon>
        <taxon>Panicoideae</taxon>
        <taxon>Andropogonodae</taxon>
        <taxon>Andropogoneae</taxon>
        <taxon>Saccharinae</taxon>
        <taxon>Miscanthus</taxon>
    </lineage>
</organism>
<dbReference type="Pfam" id="PF21647">
    <property type="entry name" value="DUF6857"/>
    <property type="match status" value="2"/>
</dbReference>
<dbReference type="InterPro" id="IPR010341">
    <property type="entry name" value="DUF936_pln"/>
</dbReference>
<feature type="domain" description="DUF6857" evidence="2">
    <location>
        <begin position="242"/>
        <end position="322"/>
    </location>
</feature>
<dbReference type="PANTHER" id="PTHR31928">
    <property type="entry name" value="EXPRESSED PROTEIN"/>
    <property type="match status" value="1"/>
</dbReference>
<evidence type="ECO:0000313" key="3">
    <source>
        <dbReference type="EMBL" id="CAD6257213.1"/>
    </source>
</evidence>
<feature type="region of interest" description="Disordered" evidence="1">
    <location>
        <begin position="141"/>
        <end position="217"/>
    </location>
</feature>